<dbReference type="EMBL" id="JBGORX010000005">
    <property type="protein sequence ID" value="MFJ1269249.1"/>
    <property type="molecule type" value="Genomic_DNA"/>
</dbReference>
<comment type="caution">
    <text evidence="1">The sequence shown here is derived from an EMBL/GenBank/DDBJ whole genome shotgun (WGS) entry which is preliminary data.</text>
</comment>
<accession>A0ABW8DCG1</accession>
<evidence type="ECO:0000313" key="2">
    <source>
        <dbReference type="Proteomes" id="UP001615550"/>
    </source>
</evidence>
<evidence type="ECO:0008006" key="3">
    <source>
        <dbReference type="Google" id="ProtNLM"/>
    </source>
</evidence>
<reference evidence="1 2" key="1">
    <citation type="submission" date="2024-08" db="EMBL/GenBank/DDBJ databases">
        <title>Draft Genome Sequence of Legionella lytica strain DSB2004, Isolated From a Fire Sprinkler System.</title>
        <authorList>
            <person name="Everhart A.D."/>
            <person name="Kidane D.T."/>
            <person name="Farone A.L."/>
            <person name="Farone M.B."/>
        </authorList>
    </citation>
    <scope>NUCLEOTIDE SEQUENCE [LARGE SCALE GENOMIC DNA]</scope>
    <source>
        <strain evidence="1 2">DSB2004</strain>
    </source>
</reference>
<organism evidence="1 2">
    <name type="scientific">Legionella lytica</name>
    <dbReference type="NCBI Taxonomy" id="96232"/>
    <lineage>
        <taxon>Bacteria</taxon>
        <taxon>Pseudomonadati</taxon>
        <taxon>Pseudomonadota</taxon>
        <taxon>Gammaproteobacteria</taxon>
        <taxon>Legionellales</taxon>
        <taxon>Legionellaceae</taxon>
        <taxon>Legionella</taxon>
    </lineage>
</organism>
<dbReference type="RefSeq" id="WP_400188074.1">
    <property type="nucleotide sequence ID" value="NZ_JBGORX010000005.1"/>
</dbReference>
<protein>
    <recommendedName>
        <fullName evidence="3">Substrate of the Dot/Icm secretion system</fullName>
    </recommendedName>
</protein>
<dbReference type="Proteomes" id="UP001615550">
    <property type="component" value="Unassembled WGS sequence"/>
</dbReference>
<sequence>MYSNFNMLRVNRNTIKTFYIHAGDASLKSICQFLYGLMDSGFKFGSTHGVENGGAWTYKGLISANLAEKLSLCEFIAHLSTLYLKMMDTGEYGMTIHDIDNNSTVEQVFQHIIDILDRLSVDDFHQYFGPNQSKADLFPAKRTYYSNFNEAASLLADLSIFTQPSAEVHQEDEPTGELTLN</sequence>
<proteinExistence type="predicted"/>
<name>A0ABW8DCG1_9GAMM</name>
<evidence type="ECO:0000313" key="1">
    <source>
        <dbReference type="EMBL" id="MFJ1269249.1"/>
    </source>
</evidence>
<keyword evidence="2" id="KW-1185">Reference proteome</keyword>
<gene>
    <name evidence="1" type="ORF">ACD661_11845</name>
</gene>